<evidence type="ECO:0000256" key="2">
    <source>
        <dbReference type="ARBA" id="ARBA00022729"/>
    </source>
</evidence>
<evidence type="ECO:0000256" key="8">
    <source>
        <dbReference type="SAM" id="SignalP"/>
    </source>
</evidence>
<dbReference type="EMBL" id="RIBS01000006">
    <property type="protein sequence ID" value="RNF82851.1"/>
    <property type="molecule type" value="Genomic_DNA"/>
</dbReference>
<protein>
    <submittedName>
        <fullName evidence="9">Sugar transporter</fullName>
    </submittedName>
</protein>
<comment type="subcellular location">
    <subcellularLocation>
        <location evidence="1">Cell outer membrane</location>
        <topology evidence="1">Lipid-anchor</topology>
    </subcellularLocation>
</comment>
<keyword evidence="9" id="KW-0762">Sugar transport</keyword>
<keyword evidence="3" id="KW-0472">Membrane</keyword>
<dbReference type="RefSeq" id="WP_123088584.1">
    <property type="nucleotide sequence ID" value="NZ_RIBS01000006.1"/>
</dbReference>
<feature type="compositionally biased region" description="Low complexity" evidence="7">
    <location>
        <begin position="54"/>
        <end position="68"/>
    </location>
</feature>
<evidence type="ECO:0000313" key="10">
    <source>
        <dbReference type="Proteomes" id="UP000267049"/>
    </source>
</evidence>
<evidence type="ECO:0000256" key="7">
    <source>
        <dbReference type="SAM" id="MobiDB-lite"/>
    </source>
</evidence>
<evidence type="ECO:0000313" key="9">
    <source>
        <dbReference type="EMBL" id="RNF82851.1"/>
    </source>
</evidence>
<dbReference type="Proteomes" id="UP000267049">
    <property type="component" value="Unassembled WGS sequence"/>
</dbReference>
<evidence type="ECO:0000256" key="5">
    <source>
        <dbReference type="ARBA" id="ARBA00023237"/>
    </source>
</evidence>
<keyword evidence="4" id="KW-0564">Palmitate</keyword>
<evidence type="ECO:0000256" key="1">
    <source>
        <dbReference type="ARBA" id="ARBA00004459"/>
    </source>
</evidence>
<feature type="signal peptide" evidence="8">
    <location>
        <begin position="1"/>
        <end position="17"/>
    </location>
</feature>
<dbReference type="GO" id="GO:0009279">
    <property type="term" value="C:cell outer membrane"/>
    <property type="evidence" value="ECO:0007669"/>
    <property type="project" value="UniProtKB-SubCell"/>
</dbReference>
<name>A0A3M8SNE1_9GAMM</name>
<feature type="region of interest" description="Disordered" evidence="7">
    <location>
        <begin position="23"/>
        <end position="91"/>
    </location>
</feature>
<feature type="chain" id="PRO_5018209258" evidence="8">
    <location>
        <begin position="18"/>
        <end position="91"/>
    </location>
</feature>
<keyword evidence="10" id="KW-1185">Reference proteome</keyword>
<reference evidence="9 10" key="1">
    <citation type="submission" date="2018-11" db="EMBL/GenBank/DDBJ databases">
        <title>Lysobacter cryohumiis sp. nov., isolated from soil in the Tianshan Mountains, Xinjiang, China.</title>
        <authorList>
            <person name="Luo Y."/>
            <person name="Sheng H."/>
        </authorList>
    </citation>
    <scope>NUCLEOTIDE SEQUENCE [LARGE SCALE GENOMIC DNA]</scope>
    <source>
        <strain evidence="9 10">ZS60</strain>
    </source>
</reference>
<evidence type="ECO:0000256" key="4">
    <source>
        <dbReference type="ARBA" id="ARBA00023139"/>
    </source>
</evidence>
<evidence type="ECO:0000256" key="3">
    <source>
        <dbReference type="ARBA" id="ARBA00023136"/>
    </source>
</evidence>
<keyword evidence="5" id="KW-0998">Cell outer membrane</keyword>
<dbReference type="NCBIfam" id="NF047847">
    <property type="entry name" value="SS_mature_LptM"/>
    <property type="match status" value="1"/>
</dbReference>
<keyword evidence="9" id="KW-0813">Transport</keyword>
<dbReference type="AlphaFoldDB" id="A0A3M8SNE1"/>
<gene>
    <name evidence="9" type="ORF">EER27_13160</name>
</gene>
<comment type="caution">
    <text evidence="9">The sequence shown here is derived from an EMBL/GenBank/DDBJ whole genome shotgun (WGS) entry which is preliminary data.</text>
</comment>
<keyword evidence="2 8" id="KW-0732">Signal</keyword>
<organism evidence="9 10">
    <name type="scientific">Montanilutibacter psychrotolerans</name>
    <dbReference type="NCBI Taxonomy" id="1327343"/>
    <lineage>
        <taxon>Bacteria</taxon>
        <taxon>Pseudomonadati</taxon>
        <taxon>Pseudomonadota</taxon>
        <taxon>Gammaproteobacteria</taxon>
        <taxon>Lysobacterales</taxon>
        <taxon>Lysobacteraceae</taxon>
        <taxon>Montanilutibacter</taxon>
    </lineage>
</organism>
<keyword evidence="6" id="KW-0449">Lipoprotein</keyword>
<proteinExistence type="predicted"/>
<accession>A0A3M8SNE1</accession>
<sequence length="91" mass="8948">MKTRTALLMIALSLALAACGNKGPLMLATEPPPPESAPTRAGEVPVEAGTPSDAPLVAPAPGAPVAEPATDEPATDAPIDVDPPADDGADD</sequence>
<evidence type="ECO:0000256" key="6">
    <source>
        <dbReference type="ARBA" id="ARBA00023288"/>
    </source>
</evidence>
<dbReference type="PROSITE" id="PS51257">
    <property type="entry name" value="PROKAR_LIPOPROTEIN"/>
    <property type="match status" value="1"/>
</dbReference>
<dbReference type="InterPro" id="IPR032831">
    <property type="entry name" value="LptM_cons"/>
</dbReference>
<dbReference type="Pfam" id="PF13627">
    <property type="entry name" value="LptM_cons"/>
    <property type="match status" value="1"/>
</dbReference>